<dbReference type="EMBL" id="JAMZIH010009375">
    <property type="protein sequence ID" value="KAJ1670247.1"/>
    <property type="molecule type" value="Genomic_DNA"/>
</dbReference>
<comment type="caution">
    <text evidence="1">The sequence shown here is derived from an EMBL/GenBank/DDBJ whole genome shotgun (WGS) entry which is preliminary data.</text>
</comment>
<name>A0ACC1H8J6_9FUNG</name>
<proteinExistence type="predicted"/>
<feature type="non-terminal residue" evidence="1">
    <location>
        <position position="185"/>
    </location>
</feature>
<dbReference type="Proteomes" id="UP001145114">
    <property type="component" value="Unassembled WGS sequence"/>
</dbReference>
<keyword evidence="2" id="KW-1185">Reference proteome</keyword>
<protein>
    <submittedName>
        <fullName evidence="1">Uncharacterized protein</fullName>
    </submittedName>
</protein>
<accession>A0ACC1H8J6</accession>
<gene>
    <name evidence="1" type="ORF">EV182_008331</name>
</gene>
<evidence type="ECO:0000313" key="2">
    <source>
        <dbReference type="Proteomes" id="UP001145114"/>
    </source>
</evidence>
<organism evidence="1 2">
    <name type="scientific">Spiromyces aspiralis</name>
    <dbReference type="NCBI Taxonomy" id="68401"/>
    <lineage>
        <taxon>Eukaryota</taxon>
        <taxon>Fungi</taxon>
        <taxon>Fungi incertae sedis</taxon>
        <taxon>Zoopagomycota</taxon>
        <taxon>Kickxellomycotina</taxon>
        <taxon>Kickxellomycetes</taxon>
        <taxon>Kickxellales</taxon>
        <taxon>Kickxellaceae</taxon>
        <taxon>Spiromyces</taxon>
    </lineage>
</organism>
<evidence type="ECO:0000313" key="1">
    <source>
        <dbReference type="EMBL" id="KAJ1670247.1"/>
    </source>
</evidence>
<reference evidence="1" key="1">
    <citation type="submission" date="2022-06" db="EMBL/GenBank/DDBJ databases">
        <title>Phylogenomic reconstructions and comparative analyses of Kickxellomycotina fungi.</title>
        <authorList>
            <person name="Reynolds N.K."/>
            <person name="Stajich J.E."/>
            <person name="Barry K."/>
            <person name="Grigoriev I.V."/>
            <person name="Crous P."/>
            <person name="Smith M.E."/>
        </authorList>
    </citation>
    <scope>NUCLEOTIDE SEQUENCE</scope>
    <source>
        <strain evidence="1">RSA 2271</strain>
    </source>
</reference>
<sequence length="185" mass="19729">MFAASQPYSNASSVPSAASPTGFRSLPPQVGSGPGVHTSGNAFGGYPTRLFGDAVVVPVRQPYGPDMDNNFAVRKQRQMQKQQRQEQLKFLQKTRQRRLSDAAHAAVSPSPTSPTSATASDGYIISPIPGVRLEKPVSKAIPIVDPNSKENIIVRRSKAEEGKALTNDSNSNGESMRAANTLSPP</sequence>